<evidence type="ECO:0000313" key="2">
    <source>
        <dbReference type="Proteomes" id="UP001216907"/>
    </source>
</evidence>
<name>A0ABT6F889_9BACT</name>
<organism evidence="1 2">
    <name type="scientific">Paludisphaera mucosa</name>
    <dbReference type="NCBI Taxonomy" id="3030827"/>
    <lineage>
        <taxon>Bacteria</taxon>
        <taxon>Pseudomonadati</taxon>
        <taxon>Planctomycetota</taxon>
        <taxon>Planctomycetia</taxon>
        <taxon>Isosphaerales</taxon>
        <taxon>Isosphaeraceae</taxon>
        <taxon>Paludisphaera</taxon>
    </lineage>
</organism>
<dbReference type="RefSeq" id="WP_277860071.1">
    <property type="nucleotide sequence ID" value="NZ_JARRAG010000001.1"/>
</dbReference>
<keyword evidence="2" id="KW-1185">Reference proteome</keyword>
<reference evidence="1 2" key="1">
    <citation type="submission" date="2023-03" db="EMBL/GenBank/DDBJ databases">
        <title>Paludisphaera mucosa sp. nov. a novel planctomycete from northern fen.</title>
        <authorList>
            <person name="Ivanova A."/>
        </authorList>
    </citation>
    <scope>NUCLEOTIDE SEQUENCE [LARGE SCALE GENOMIC DNA]</scope>
    <source>
        <strain evidence="1 2">Pla2</strain>
    </source>
</reference>
<accession>A0ABT6F889</accession>
<dbReference type="EMBL" id="JARRAG010000001">
    <property type="protein sequence ID" value="MDG3003722.1"/>
    <property type="molecule type" value="Genomic_DNA"/>
</dbReference>
<comment type="caution">
    <text evidence="1">The sequence shown here is derived from an EMBL/GenBank/DDBJ whole genome shotgun (WGS) entry which is preliminary data.</text>
</comment>
<proteinExistence type="predicted"/>
<dbReference type="Proteomes" id="UP001216907">
    <property type="component" value="Unassembled WGS sequence"/>
</dbReference>
<protein>
    <recommendedName>
        <fullName evidence="3">TRAM domain-containing protein</fullName>
    </recommendedName>
</protein>
<gene>
    <name evidence="1" type="ORF">PZE19_08070</name>
</gene>
<sequence length="97" mass="10656">MTAEQFETVLEEIRRRQGTRHPLVQVATAGRTIRGRVGDLVVDRTQARHANTPYGIVTMEQPGLVPGPLMFVQVAEILEDGVRELPVRQPALASSGI</sequence>
<evidence type="ECO:0008006" key="3">
    <source>
        <dbReference type="Google" id="ProtNLM"/>
    </source>
</evidence>
<evidence type="ECO:0000313" key="1">
    <source>
        <dbReference type="EMBL" id="MDG3003722.1"/>
    </source>
</evidence>